<keyword evidence="4" id="KW-0808">Transferase</keyword>
<dbReference type="EMBL" id="JAGETZ010000011">
    <property type="protein sequence ID" value="MBO2011470.1"/>
    <property type="molecule type" value="Genomic_DNA"/>
</dbReference>
<keyword evidence="5" id="KW-1185">Reference proteome</keyword>
<sequence length="239" mass="27433">MLSNPDRSIVLTSAQQRYLVYKNLYDVGLALVVLVLCAPLLLVLMAWVKLDSRGGVFYLQKRPGRNNRLFTLIKFRSMTVPEEGDAFLLTQANDARLTTAGKWLRKLHMDELPQLINVLLGHMSLVGPRPLPEPLYAAYQQAIPDYNLRHVIKPGITGFAQIWQGYTNTMEEETLKWKYDMYYIQRISLKNDLMILRETIFGKRSRNIAEREAQRKIVIANNSPEITAQSQRIKITALG</sequence>
<reference evidence="4 5" key="1">
    <citation type="submission" date="2021-03" db="EMBL/GenBank/DDBJ databases">
        <authorList>
            <person name="Kim M.K."/>
        </authorList>
    </citation>
    <scope>NUCLEOTIDE SEQUENCE [LARGE SCALE GENOMIC DNA]</scope>
    <source>
        <strain evidence="4 5">BT442</strain>
    </source>
</reference>
<proteinExistence type="inferred from homology"/>
<protein>
    <submittedName>
        <fullName evidence="4">Sugar transferase</fullName>
    </submittedName>
</protein>
<evidence type="ECO:0000256" key="2">
    <source>
        <dbReference type="SAM" id="Phobius"/>
    </source>
</evidence>
<keyword evidence="2" id="KW-0472">Membrane</keyword>
<keyword evidence="2" id="KW-0812">Transmembrane</keyword>
<feature type="transmembrane region" description="Helical" evidence="2">
    <location>
        <begin position="27"/>
        <end position="48"/>
    </location>
</feature>
<organism evidence="4 5">
    <name type="scientific">Hymenobacter negativus</name>
    <dbReference type="NCBI Taxonomy" id="2795026"/>
    <lineage>
        <taxon>Bacteria</taxon>
        <taxon>Pseudomonadati</taxon>
        <taxon>Bacteroidota</taxon>
        <taxon>Cytophagia</taxon>
        <taxon>Cytophagales</taxon>
        <taxon>Hymenobacteraceae</taxon>
        <taxon>Hymenobacter</taxon>
    </lineage>
</organism>
<evidence type="ECO:0000256" key="1">
    <source>
        <dbReference type="ARBA" id="ARBA00006464"/>
    </source>
</evidence>
<dbReference type="InterPro" id="IPR003362">
    <property type="entry name" value="Bact_transf"/>
</dbReference>
<evidence type="ECO:0000313" key="5">
    <source>
        <dbReference type="Proteomes" id="UP000664369"/>
    </source>
</evidence>
<dbReference type="PANTHER" id="PTHR30576:SF0">
    <property type="entry name" value="UNDECAPRENYL-PHOSPHATE N-ACETYLGALACTOSAMINYL 1-PHOSPHATE TRANSFERASE-RELATED"/>
    <property type="match status" value="1"/>
</dbReference>
<accession>A0ABS3QLB1</accession>
<name>A0ABS3QLB1_9BACT</name>
<evidence type="ECO:0000259" key="3">
    <source>
        <dbReference type="Pfam" id="PF02397"/>
    </source>
</evidence>
<feature type="domain" description="Bacterial sugar transferase" evidence="3">
    <location>
        <begin position="22"/>
        <end position="201"/>
    </location>
</feature>
<gene>
    <name evidence="4" type="ORF">J4E00_20565</name>
</gene>
<dbReference type="GO" id="GO:0016740">
    <property type="term" value="F:transferase activity"/>
    <property type="evidence" value="ECO:0007669"/>
    <property type="project" value="UniProtKB-KW"/>
</dbReference>
<dbReference type="Proteomes" id="UP000664369">
    <property type="component" value="Unassembled WGS sequence"/>
</dbReference>
<dbReference type="Pfam" id="PF02397">
    <property type="entry name" value="Bac_transf"/>
    <property type="match status" value="1"/>
</dbReference>
<comment type="caution">
    <text evidence="4">The sequence shown here is derived from an EMBL/GenBank/DDBJ whole genome shotgun (WGS) entry which is preliminary data.</text>
</comment>
<evidence type="ECO:0000313" key="4">
    <source>
        <dbReference type="EMBL" id="MBO2011470.1"/>
    </source>
</evidence>
<dbReference type="PANTHER" id="PTHR30576">
    <property type="entry name" value="COLANIC BIOSYNTHESIS UDP-GLUCOSE LIPID CARRIER TRANSFERASE"/>
    <property type="match status" value="1"/>
</dbReference>
<keyword evidence="2" id="KW-1133">Transmembrane helix</keyword>
<dbReference type="RefSeq" id="WP_208177159.1">
    <property type="nucleotide sequence ID" value="NZ_JAGETZ010000011.1"/>
</dbReference>
<comment type="similarity">
    <text evidence="1">Belongs to the bacterial sugar transferase family.</text>
</comment>